<reference evidence="2 3" key="1">
    <citation type="submission" date="2018-10" db="EMBL/GenBank/DDBJ databases">
        <title>A high-quality apple genome assembly.</title>
        <authorList>
            <person name="Hu J."/>
        </authorList>
    </citation>
    <scope>NUCLEOTIDE SEQUENCE [LARGE SCALE GENOMIC DNA]</scope>
    <source>
        <strain evidence="3">cv. HFTH1</strain>
        <tissue evidence="2">Young leaf</tissue>
    </source>
</reference>
<comment type="caution">
    <text evidence="2">The sequence shown here is derived from an EMBL/GenBank/DDBJ whole genome shotgun (WGS) entry which is preliminary data.</text>
</comment>
<dbReference type="Proteomes" id="UP000290289">
    <property type="component" value="Chromosome 12"/>
</dbReference>
<feature type="compositionally biased region" description="Basic and acidic residues" evidence="1">
    <location>
        <begin position="136"/>
        <end position="146"/>
    </location>
</feature>
<proteinExistence type="predicted"/>
<evidence type="ECO:0000313" key="2">
    <source>
        <dbReference type="EMBL" id="RXH80565.1"/>
    </source>
</evidence>
<evidence type="ECO:0000256" key="1">
    <source>
        <dbReference type="SAM" id="MobiDB-lite"/>
    </source>
</evidence>
<feature type="region of interest" description="Disordered" evidence="1">
    <location>
        <begin position="129"/>
        <end position="162"/>
    </location>
</feature>
<name>A0A498IEL5_MALDO</name>
<dbReference type="EMBL" id="RDQH01000338">
    <property type="protein sequence ID" value="RXH80565.1"/>
    <property type="molecule type" value="Genomic_DNA"/>
</dbReference>
<accession>A0A498IEL5</accession>
<keyword evidence="3" id="KW-1185">Reference proteome</keyword>
<protein>
    <submittedName>
        <fullName evidence="2">Uncharacterized protein</fullName>
    </submittedName>
</protein>
<dbReference type="STRING" id="3750.A0A498IEL5"/>
<gene>
    <name evidence="2" type="ORF">DVH24_004479</name>
</gene>
<evidence type="ECO:0000313" key="3">
    <source>
        <dbReference type="Proteomes" id="UP000290289"/>
    </source>
</evidence>
<dbReference type="AlphaFoldDB" id="A0A498IEL5"/>
<sequence>MTTFKGKKFILPTFTFFFLFFELSLILHFRQAEPMLVPHHNRCNFLDNEDEKSYVRSKHTSRVFQAPNLGHSFSGTHKWSTRADSRNELTRAMSVGRKAQKETRKVDSLDLYPFPPLVRQTSRLSRWENAKPVSTHNRDEKEEEFYSPRGFSGNCDSSNRNGSASKKVFAAVPGGIFDEKVKGLQTIVVVWNRLGEKEEDGRCRCWKCALKPIM</sequence>
<organism evidence="2 3">
    <name type="scientific">Malus domestica</name>
    <name type="common">Apple</name>
    <name type="synonym">Pyrus malus</name>
    <dbReference type="NCBI Taxonomy" id="3750"/>
    <lineage>
        <taxon>Eukaryota</taxon>
        <taxon>Viridiplantae</taxon>
        <taxon>Streptophyta</taxon>
        <taxon>Embryophyta</taxon>
        <taxon>Tracheophyta</taxon>
        <taxon>Spermatophyta</taxon>
        <taxon>Magnoliopsida</taxon>
        <taxon>eudicotyledons</taxon>
        <taxon>Gunneridae</taxon>
        <taxon>Pentapetalae</taxon>
        <taxon>rosids</taxon>
        <taxon>fabids</taxon>
        <taxon>Rosales</taxon>
        <taxon>Rosaceae</taxon>
        <taxon>Amygdaloideae</taxon>
        <taxon>Maleae</taxon>
        <taxon>Malus</taxon>
    </lineage>
</organism>